<name>A0A1S1M357_MYCCH</name>
<comment type="caution">
    <text evidence="2">The sequence shown here is derived from an EMBL/GenBank/DDBJ whole genome shotgun (WGS) entry which is preliminary data.</text>
</comment>
<sequence length="62" mass="6870">MPRFPDMPTACTALGCSGQLDAMDRGFQPVVRGVGRALARQMPTDRRPPRARMWHGFGRVDA</sequence>
<keyword evidence="3" id="KW-1185">Reference proteome</keyword>
<organism evidence="2 3">
    <name type="scientific">Mycobacteroides chelonae</name>
    <name type="common">Mycobacterium chelonae</name>
    <dbReference type="NCBI Taxonomy" id="1774"/>
    <lineage>
        <taxon>Bacteria</taxon>
        <taxon>Bacillati</taxon>
        <taxon>Actinomycetota</taxon>
        <taxon>Actinomycetes</taxon>
        <taxon>Mycobacteriales</taxon>
        <taxon>Mycobacteriaceae</taxon>
        <taxon>Mycobacteroides</taxon>
    </lineage>
</organism>
<evidence type="ECO:0000256" key="1">
    <source>
        <dbReference type="SAM" id="MobiDB-lite"/>
    </source>
</evidence>
<dbReference type="EMBL" id="MLIS01000001">
    <property type="protein sequence ID" value="OHU77716.1"/>
    <property type="molecule type" value="Genomic_DNA"/>
</dbReference>
<dbReference type="AlphaFoldDB" id="A0A1S1M357"/>
<gene>
    <name evidence="2" type="ORF">BKG84_04195</name>
</gene>
<dbReference type="Proteomes" id="UP000179441">
    <property type="component" value="Unassembled WGS sequence"/>
</dbReference>
<accession>A0A1S1M357</accession>
<reference evidence="2 3" key="1">
    <citation type="submission" date="2016-10" db="EMBL/GenBank/DDBJ databases">
        <title>Evaluation of Human, Veterinary and Environmental Mycobacterium chelonae Isolates by Core Genome Phylogenomic Analysis, Targeted Gene Comparison, and Anti-microbial Susceptibility Patterns: A Tale of Mistaken Identities.</title>
        <authorList>
            <person name="Fogelson S.B."/>
            <person name="Camus A.C."/>
            <person name="Lorenz W."/>
            <person name="Vasireddy R."/>
            <person name="Vasireddy S."/>
            <person name="Smith T."/>
            <person name="Brown-Elliott B.A."/>
            <person name="Wallace R.J.Jr."/>
            <person name="Hasan N.A."/>
            <person name="Reischl U."/>
            <person name="Sanchez S."/>
        </authorList>
    </citation>
    <scope>NUCLEOTIDE SEQUENCE [LARGE SCALE GENOMIC DNA]</scope>
    <source>
        <strain evidence="2 3">15518</strain>
    </source>
</reference>
<feature type="region of interest" description="Disordered" evidence="1">
    <location>
        <begin position="40"/>
        <end position="62"/>
    </location>
</feature>
<evidence type="ECO:0000313" key="2">
    <source>
        <dbReference type="EMBL" id="OHU77716.1"/>
    </source>
</evidence>
<dbReference type="RefSeq" id="WP_131821731.1">
    <property type="nucleotide sequence ID" value="NZ_CP050145.1"/>
</dbReference>
<protein>
    <submittedName>
        <fullName evidence="2">Uncharacterized protein</fullName>
    </submittedName>
</protein>
<proteinExistence type="predicted"/>
<evidence type="ECO:0000313" key="3">
    <source>
        <dbReference type="Proteomes" id="UP000179441"/>
    </source>
</evidence>